<name>A0A1D1W2H2_RAMVA</name>
<evidence type="ECO:0000256" key="1">
    <source>
        <dbReference type="SAM" id="MobiDB-lite"/>
    </source>
</evidence>
<dbReference type="Proteomes" id="UP000186922">
    <property type="component" value="Unassembled WGS sequence"/>
</dbReference>
<protein>
    <submittedName>
        <fullName evidence="2">Uncharacterized protein</fullName>
    </submittedName>
</protein>
<evidence type="ECO:0000313" key="2">
    <source>
        <dbReference type="EMBL" id="GAV07740.1"/>
    </source>
</evidence>
<feature type="region of interest" description="Disordered" evidence="1">
    <location>
        <begin position="1"/>
        <end position="26"/>
    </location>
</feature>
<organism evidence="2 3">
    <name type="scientific">Ramazzottius varieornatus</name>
    <name type="common">Water bear</name>
    <name type="synonym">Tardigrade</name>
    <dbReference type="NCBI Taxonomy" id="947166"/>
    <lineage>
        <taxon>Eukaryota</taxon>
        <taxon>Metazoa</taxon>
        <taxon>Ecdysozoa</taxon>
        <taxon>Tardigrada</taxon>
        <taxon>Eutardigrada</taxon>
        <taxon>Parachela</taxon>
        <taxon>Hypsibioidea</taxon>
        <taxon>Ramazzottiidae</taxon>
        <taxon>Ramazzottius</taxon>
    </lineage>
</organism>
<reference evidence="2 3" key="1">
    <citation type="journal article" date="2016" name="Nat. Commun.">
        <title>Extremotolerant tardigrade genome and improved radiotolerance of human cultured cells by tardigrade-unique protein.</title>
        <authorList>
            <person name="Hashimoto T."/>
            <person name="Horikawa D.D."/>
            <person name="Saito Y."/>
            <person name="Kuwahara H."/>
            <person name="Kozuka-Hata H."/>
            <person name="Shin-I T."/>
            <person name="Minakuchi Y."/>
            <person name="Ohishi K."/>
            <person name="Motoyama A."/>
            <person name="Aizu T."/>
            <person name="Enomoto A."/>
            <person name="Kondo K."/>
            <person name="Tanaka S."/>
            <person name="Hara Y."/>
            <person name="Koshikawa S."/>
            <person name="Sagara H."/>
            <person name="Miura T."/>
            <person name="Yokobori S."/>
            <person name="Miyagawa K."/>
            <person name="Suzuki Y."/>
            <person name="Kubo T."/>
            <person name="Oyama M."/>
            <person name="Kohara Y."/>
            <person name="Fujiyama A."/>
            <person name="Arakawa K."/>
            <person name="Katayama T."/>
            <person name="Toyoda A."/>
            <person name="Kunieda T."/>
        </authorList>
    </citation>
    <scope>NUCLEOTIDE SEQUENCE [LARGE SCALE GENOMIC DNA]</scope>
    <source>
        <strain evidence="2 3">YOKOZUNA-1</strain>
    </source>
</reference>
<accession>A0A1D1W2H2</accession>
<gene>
    <name evidence="2" type="primary">RvY_17547-1</name>
    <name evidence="2" type="synonym">RvY_17547.1</name>
    <name evidence="2" type="ORF">RvY_17547</name>
</gene>
<evidence type="ECO:0000313" key="3">
    <source>
        <dbReference type="Proteomes" id="UP000186922"/>
    </source>
</evidence>
<dbReference type="AlphaFoldDB" id="A0A1D1W2H2"/>
<proteinExistence type="predicted"/>
<feature type="compositionally biased region" description="Basic residues" evidence="1">
    <location>
        <begin position="1"/>
        <end position="11"/>
    </location>
</feature>
<dbReference type="EMBL" id="BDGG01000015">
    <property type="protein sequence ID" value="GAV07740.1"/>
    <property type="molecule type" value="Genomic_DNA"/>
</dbReference>
<sequence length="76" mass="8361">MKISTHAHRRNGLAGNPKQLQPVQINSQLPSYRLSEKGIKDDKEEAVEVPPFASTRLVTIRHITDDQAQAAAGKSD</sequence>
<comment type="caution">
    <text evidence="2">The sequence shown here is derived from an EMBL/GenBank/DDBJ whole genome shotgun (WGS) entry which is preliminary data.</text>
</comment>
<keyword evidence="3" id="KW-1185">Reference proteome</keyword>